<evidence type="ECO:0000259" key="2">
    <source>
        <dbReference type="Pfam" id="PF21099"/>
    </source>
</evidence>
<feature type="compositionally biased region" description="Basic and acidic residues" evidence="1">
    <location>
        <begin position="590"/>
        <end position="601"/>
    </location>
</feature>
<feature type="domain" description="DUF7898" evidence="3">
    <location>
        <begin position="289"/>
        <end position="373"/>
    </location>
</feature>
<feature type="region of interest" description="Disordered" evidence="1">
    <location>
        <begin position="543"/>
        <end position="643"/>
    </location>
</feature>
<keyword evidence="5" id="KW-1185">Reference proteome</keyword>
<dbReference type="OrthoDB" id="2320933at2759"/>
<dbReference type="PANTHER" id="PTHR10133">
    <property type="entry name" value="DNA POLYMERASE I"/>
    <property type="match status" value="1"/>
</dbReference>
<dbReference type="AlphaFoldDB" id="A0A0L0FVI4"/>
<feature type="compositionally biased region" description="Polar residues" evidence="1">
    <location>
        <begin position="685"/>
        <end position="696"/>
    </location>
</feature>
<feature type="compositionally biased region" description="Basic and acidic residues" evidence="1">
    <location>
        <begin position="478"/>
        <end position="491"/>
    </location>
</feature>
<dbReference type="Pfam" id="PF21099">
    <property type="entry name" value="POLQ_helical"/>
    <property type="match status" value="1"/>
</dbReference>
<feature type="compositionally biased region" description="Polar residues" evidence="1">
    <location>
        <begin position="622"/>
        <end position="643"/>
    </location>
</feature>
<sequence length="898" mass="100300">METADPAFTNGQLARISQALLEGVVGGMVADLDDATCYMGFSLLQYFEDAQKLRQATLEALDILVQSRFVTVEWKSGHTQAREGLSKSPNILPNTAAIPIVGGDRITRTNMSMKSNEETNPPAQPYISMQVYATGGEGMSLQSTHLGRACVASALAPGESHLVFKDLDNATKALALETELQLCYLVAPPYNMYSTEQQHNKWQALVTALGVPNNQVYLRVLHNIGINPDSLIRWSQRGESAAEKRDPSEELARARRLYIAYAMSMIVKEEPIANISRLPARLSFGVTQELYKLTSIPGINGADARALYNHGYKDLRDIASARPKAIADVLWNAKPFRTDSSVSETQVQRLPKHIENEKKRLLVRAGQMQKAANQHFAAELEIISQPNGPRDKTPTPLRMESSLQSRTSWIKPTPVQRQLPGATPSNNRSVYQVQHGTKRSIGDTQRLDDIGSVGASGNYGTELDHRILDGHTRKRSKVDHSEQVSDPHTMAEHGLNLETTSNLLEEHRGYHGMDGVVETLSKQQQPQIQQHIHLGEQPVPYEKQHTVSRETQQERQRALSQQGQSNSNQQESRLEQHNLEGRPQPLPSGHRQEQKGKDGEQLRQQNLDVQHQSQIGMQHQQKCSSSMLPQSKHNSMKHQQTNHSIQNQQNNYCMPHQQSRQPYEQQHQQQQRQQQTRANPEHQEMSTLQLNHQAQLQRAKKQREKEARLQLQRQRKIEQQRYNLASMAQQNAPENLASTATVENSTRPSKSLNPSKDSARDATRSAAATSTGMDRAGATHANVAIETRSGHPRIAEFDKKEASMSTIVHNNANSSSGVVVKESGGTLNDAQKTQESGAKRVATANATAVVAKQHVEKKPSSGSEAVMRVVMVVQVMTSDASFREFERTWRSKSKFCIW</sequence>
<evidence type="ECO:0000256" key="1">
    <source>
        <dbReference type="SAM" id="MobiDB-lite"/>
    </source>
</evidence>
<dbReference type="InterPro" id="IPR057220">
    <property type="entry name" value="DUF7898"/>
</dbReference>
<feature type="compositionally biased region" description="Basic and acidic residues" evidence="1">
    <location>
        <begin position="543"/>
        <end position="557"/>
    </location>
</feature>
<proteinExistence type="predicted"/>
<feature type="region of interest" description="Disordered" evidence="1">
    <location>
        <begin position="728"/>
        <end position="791"/>
    </location>
</feature>
<feature type="domain" description="POLQ-like helical" evidence="2">
    <location>
        <begin position="157"/>
        <end position="277"/>
    </location>
</feature>
<reference evidence="4 5" key="1">
    <citation type="submission" date="2011-02" db="EMBL/GenBank/DDBJ databases">
        <title>The Genome Sequence of Sphaeroforma arctica JP610.</title>
        <authorList>
            <consortium name="The Broad Institute Genome Sequencing Platform"/>
            <person name="Russ C."/>
            <person name="Cuomo C."/>
            <person name="Young S.K."/>
            <person name="Zeng Q."/>
            <person name="Gargeya S."/>
            <person name="Alvarado L."/>
            <person name="Berlin A."/>
            <person name="Chapman S.B."/>
            <person name="Chen Z."/>
            <person name="Freedman E."/>
            <person name="Gellesch M."/>
            <person name="Goldberg J."/>
            <person name="Griggs A."/>
            <person name="Gujja S."/>
            <person name="Heilman E."/>
            <person name="Heiman D."/>
            <person name="Howarth C."/>
            <person name="Mehta T."/>
            <person name="Neiman D."/>
            <person name="Pearson M."/>
            <person name="Roberts A."/>
            <person name="Saif S."/>
            <person name="Shea T."/>
            <person name="Shenoy N."/>
            <person name="Sisk P."/>
            <person name="Stolte C."/>
            <person name="Sykes S."/>
            <person name="White J."/>
            <person name="Yandava C."/>
            <person name="Burger G."/>
            <person name="Gray M.W."/>
            <person name="Holland P.W.H."/>
            <person name="King N."/>
            <person name="Lang F.B.F."/>
            <person name="Roger A.J."/>
            <person name="Ruiz-Trillo I."/>
            <person name="Haas B."/>
            <person name="Nusbaum C."/>
            <person name="Birren B."/>
        </authorList>
    </citation>
    <scope>NUCLEOTIDE SEQUENCE [LARGE SCALE GENOMIC DNA]</scope>
    <source>
        <strain evidence="4 5">JP610</strain>
    </source>
</reference>
<feature type="compositionally biased region" description="Low complexity" evidence="1">
    <location>
        <begin position="657"/>
        <end position="677"/>
    </location>
</feature>
<dbReference type="GO" id="GO:0006261">
    <property type="term" value="P:DNA-templated DNA replication"/>
    <property type="evidence" value="ECO:0007669"/>
    <property type="project" value="InterPro"/>
</dbReference>
<protein>
    <submittedName>
        <fullName evidence="4">Uncharacterized protein</fullName>
    </submittedName>
</protein>
<dbReference type="Gene3D" id="1.10.150.20">
    <property type="entry name" value="5' to 3' exonuclease, C-terminal subdomain"/>
    <property type="match status" value="1"/>
</dbReference>
<evidence type="ECO:0000313" key="5">
    <source>
        <dbReference type="Proteomes" id="UP000054560"/>
    </source>
</evidence>
<feature type="compositionally biased region" description="Low complexity" evidence="1">
    <location>
        <begin position="560"/>
        <end position="571"/>
    </location>
</feature>
<dbReference type="PANTHER" id="PTHR10133:SF62">
    <property type="entry name" value="DNA POLYMERASE THETA"/>
    <property type="match status" value="1"/>
</dbReference>
<accession>A0A0L0FVI4</accession>
<dbReference type="Pfam" id="PF25453">
    <property type="entry name" value="DUF7898"/>
    <property type="match status" value="1"/>
</dbReference>
<dbReference type="Proteomes" id="UP000054560">
    <property type="component" value="Unassembled WGS sequence"/>
</dbReference>
<feature type="region of interest" description="Disordered" evidence="1">
    <location>
        <begin position="470"/>
        <end position="496"/>
    </location>
</feature>
<feature type="compositionally biased region" description="Polar residues" evidence="1">
    <location>
        <begin position="728"/>
        <end position="756"/>
    </location>
</feature>
<evidence type="ECO:0000313" key="4">
    <source>
        <dbReference type="EMBL" id="KNC80639.1"/>
    </source>
</evidence>
<dbReference type="GO" id="GO:0003887">
    <property type="term" value="F:DNA-directed DNA polymerase activity"/>
    <property type="evidence" value="ECO:0007669"/>
    <property type="project" value="InterPro"/>
</dbReference>
<feature type="region of interest" description="Disordered" evidence="1">
    <location>
        <begin position="655"/>
        <end position="711"/>
    </location>
</feature>
<dbReference type="EMBL" id="KQ242125">
    <property type="protein sequence ID" value="KNC80639.1"/>
    <property type="molecule type" value="Genomic_DNA"/>
</dbReference>
<dbReference type="InterPro" id="IPR002298">
    <property type="entry name" value="DNA_polymerase_A"/>
</dbReference>
<organism evidence="4 5">
    <name type="scientific">Sphaeroforma arctica JP610</name>
    <dbReference type="NCBI Taxonomy" id="667725"/>
    <lineage>
        <taxon>Eukaryota</taxon>
        <taxon>Ichthyosporea</taxon>
        <taxon>Ichthyophonida</taxon>
        <taxon>Sphaeroforma</taxon>
    </lineage>
</organism>
<dbReference type="GO" id="GO:0006302">
    <property type="term" value="P:double-strand break repair"/>
    <property type="evidence" value="ECO:0007669"/>
    <property type="project" value="TreeGrafter"/>
</dbReference>
<dbReference type="GeneID" id="25907508"/>
<dbReference type="RefSeq" id="XP_014154541.1">
    <property type="nucleotide sequence ID" value="XM_014299066.1"/>
</dbReference>
<evidence type="ECO:0000259" key="3">
    <source>
        <dbReference type="Pfam" id="PF25453"/>
    </source>
</evidence>
<dbReference type="InterPro" id="IPR048960">
    <property type="entry name" value="POLQ-like_helical"/>
</dbReference>
<feature type="compositionally biased region" description="Low complexity" evidence="1">
    <location>
        <begin position="610"/>
        <end position="621"/>
    </location>
</feature>
<name>A0A0L0FVI4_9EUKA</name>
<gene>
    <name evidence="4" type="ORF">SARC_07004</name>
</gene>
<dbReference type="SUPFAM" id="SSF158702">
    <property type="entry name" value="Sec63 N-terminal domain-like"/>
    <property type="match status" value="1"/>
</dbReference>